<organism evidence="2 3">
    <name type="scientific">Rubidibacter lacunae KORDI 51-2</name>
    <dbReference type="NCBI Taxonomy" id="582515"/>
    <lineage>
        <taxon>Bacteria</taxon>
        <taxon>Bacillati</taxon>
        <taxon>Cyanobacteriota</taxon>
        <taxon>Cyanophyceae</taxon>
        <taxon>Oscillatoriophycideae</taxon>
        <taxon>Chroococcales</taxon>
        <taxon>Aphanothecaceae</taxon>
        <taxon>Rubidibacter</taxon>
    </lineage>
</organism>
<proteinExistence type="predicted"/>
<evidence type="ECO:0000256" key="1">
    <source>
        <dbReference type="SAM" id="Phobius"/>
    </source>
</evidence>
<sequence length="152" mass="16716">MTTDVSNQPTALARRLALMLLLLRLSVFLVFLVWALDKFLNPEHTAAVFDGSYGISNLVPIASYILGALQLAISIGFVLGIAKFFTYGMILVMHAVSTFASFPYYLDPYASPNLLFFTAWPMLAACCALFVLRKEDTIALSFGSKQPPNVPE</sequence>
<name>U5D687_9CHRO</name>
<evidence type="ECO:0008006" key="4">
    <source>
        <dbReference type="Google" id="ProtNLM"/>
    </source>
</evidence>
<evidence type="ECO:0000313" key="2">
    <source>
        <dbReference type="EMBL" id="ERN40148.1"/>
    </source>
</evidence>
<comment type="caution">
    <text evidence="2">The sequence shown here is derived from an EMBL/GenBank/DDBJ whole genome shotgun (WGS) entry which is preliminary data.</text>
</comment>
<evidence type="ECO:0000313" key="3">
    <source>
        <dbReference type="Proteomes" id="UP000016960"/>
    </source>
</evidence>
<dbReference type="Proteomes" id="UP000016960">
    <property type="component" value="Unassembled WGS sequence"/>
</dbReference>
<keyword evidence="1" id="KW-1133">Transmembrane helix</keyword>
<gene>
    <name evidence="2" type="ORF">KR51_00034380</name>
</gene>
<dbReference type="eggNOG" id="ENOG5032TZD">
    <property type="taxonomic scope" value="Bacteria"/>
</dbReference>
<dbReference type="PATRIC" id="fig|582515.4.peg.3859"/>
<keyword evidence="3" id="KW-1185">Reference proteome</keyword>
<feature type="transmembrane region" description="Helical" evidence="1">
    <location>
        <begin position="61"/>
        <end position="82"/>
    </location>
</feature>
<reference evidence="2 3" key="1">
    <citation type="submission" date="2013-05" db="EMBL/GenBank/DDBJ databases">
        <title>Draft genome sequence of Rubidibacter lacunae KORDI 51-2.</title>
        <authorList>
            <person name="Choi D.H."/>
            <person name="Noh J.H."/>
            <person name="Kwon K.-K."/>
            <person name="Lee J.-H."/>
            <person name="Ryu J.-Y."/>
        </authorList>
    </citation>
    <scope>NUCLEOTIDE SEQUENCE [LARGE SCALE GENOMIC DNA]</scope>
    <source>
        <strain evidence="2 3">KORDI 51-2</strain>
    </source>
</reference>
<dbReference type="EMBL" id="ASSJ01000081">
    <property type="protein sequence ID" value="ERN40148.1"/>
    <property type="molecule type" value="Genomic_DNA"/>
</dbReference>
<dbReference type="STRING" id="582515.KR51_00034380"/>
<keyword evidence="1" id="KW-0812">Transmembrane</keyword>
<feature type="transmembrane region" description="Helical" evidence="1">
    <location>
        <begin position="16"/>
        <end position="36"/>
    </location>
</feature>
<dbReference type="InParanoid" id="U5D687"/>
<dbReference type="AlphaFoldDB" id="U5D687"/>
<accession>U5D687</accession>
<feature type="transmembrane region" description="Helical" evidence="1">
    <location>
        <begin position="112"/>
        <end position="132"/>
    </location>
</feature>
<keyword evidence="1" id="KW-0472">Membrane</keyword>
<feature type="transmembrane region" description="Helical" evidence="1">
    <location>
        <begin position="89"/>
        <end position="106"/>
    </location>
</feature>
<protein>
    <recommendedName>
        <fullName evidence="4">DoxX</fullName>
    </recommendedName>
</protein>